<protein>
    <recommendedName>
        <fullName evidence="1">DNA primase/polymerase bifunctional N-terminal domain-containing protein</fullName>
    </recommendedName>
</protein>
<reference evidence="2 3" key="1">
    <citation type="submission" date="2018-03" db="EMBL/GenBank/DDBJ databases">
        <title>Brevisbacillus phylogenomics.</title>
        <authorList>
            <person name="Dunlap C."/>
        </authorList>
    </citation>
    <scope>NUCLEOTIDE SEQUENCE [LARGE SCALE GENOMIC DNA]</scope>
    <source>
        <strain evidence="2 3">NRRL B-41110</strain>
    </source>
</reference>
<organism evidence="2 3">
    <name type="scientific">Brevibacillus porteri</name>
    <dbReference type="NCBI Taxonomy" id="2126350"/>
    <lineage>
        <taxon>Bacteria</taxon>
        <taxon>Bacillati</taxon>
        <taxon>Bacillota</taxon>
        <taxon>Bacilli</taxon>
        <taxon>Bacillales</taxon>
        <taxon>Paenibacillaceae</taxon>
        <taxon>Brevibacillus</taxon>
    </lineage>
</organism>
<dbReference type="InterPro" id="IPR009270">
    <property type="entry name" value="DUF927"/>
</dbReference>
<keyword evidence="3" id="KW-1185">Reference proteome</keyword>
<dbReference type="Pfam" id="PF09250">
    <property type="entry name" value="Prim-Pol"/>
    <property type="match status" value="1"/>
</dbReference>
<gene>
    <name evidence="2" type="ORF">C7R92_09520</name>
</gene>
<accession>A0ABX5FSE7</accession>
<evidence type="ECO:0000259" key="1">
    <source>
        <dbReference type="SMART" id="SM00943"/>
    </source>
</evidence>
<name>A0ABX5FSE7_9BACL</name>
<proteinExistence type="predicted"/>
<dbReference type="Pfam" id="PF06048">
    <property type="entry name" value="DUF927"/>
    <property type="match status" value="1"/>
</dbReference>
<dbReference type="EMBL" id="PXZO01000016">
    <property type="protein sequence ID" value="PSK11674.1"/>
    <property type="molecule type" value="Genomic_DNA"/>
</dbReference>
<dbReference type="InterPro" id="IPR040538">
    <property type="entry name" value="Cch_HTH"/>
</dbReference>
<dbReference type="CDD" id="cd04859">
    <property type="entry name" value="Prim_Pol"/>
    <property type="match status" value="1"/>
</dbReference>
<sequence>MTAVGWGIGLDQPPLPMGGRASMQDNHFLNEALRYAAMGWSVIPLRVKDKKPAISKQNGGWEPYQEQRADEEQIRQWWGRFPQANVGIVTGSISGIIVLDVDGPEGRASLEKITERFGVLPATPESTTGKGSHYIFKHPGGDLRNFAKKGINLDFRGDGGYIVAPPSVHPNGGVYRWEQDPEQVALADPPDWLLELLKNDQAPSWFHEMFPPPKSTRQTGERKAVSGQAGNGQADTILRNCAFCQHCKGTAETLSEPEWYAMISNLARADSGPDLIHELSKPHPGYRERDTEQKIEHALQDGEPHTCQYIQQNLGFTGCPDGGCGVKAPIGFVTSPVVMAKLQVESCIISLKDEAKREKVFDDEVIGALAVLRQRDTTEYIKAKGTIKDLCGKLVSLNDLEKAVKERQVREGHLKIVREQEPESLPAEWMADAPMEKAIKPRGYKIGEHGITTVEWKGDSTEEITVFPAPVLLSKRFRSIDDGREKVELAYRWDGEWNRLVVDADIPFTASKIVTLRKDGFPVSSETAKYLVKYLDAFVAANKETIPIQRSVAHMGWIGSRHFLPGLEGDIHLDVEPGGTAGVAAGYRQEGTLEEWIKFIEPVRMHPIARFTIAAAFAGPLMSLVNQRVFIIHNWGPSRGGKTATLKAALSVWGEPETIMASFNSTKVGLERLAGFYSDLPLGIDERQVVGDKQGFVESLVYMLGLGKGKARGAKGGGLQAFQSWRTIALTTGEEPLSSESSTAGIKTRALEINGLPIEDEKLARTIHQGIAENYGMAGPMFVKRIMEELDKDPNYFKEDYANMMREWEERNIDALGSHLSALTTVMMADFYASKWIFGMDEVAAMKEAKELADTILGKLDTGQSTDDAVRAMEYLASWYHVNQLNFGSSPTIQWYGMWTQDGIAIFPTAFEKAMKDGGFNSRRILSDWSDRGWIESEVYPGDNKRRNKIRRQINGRRYQVILVRHDTMRDLEERMDEEMQLT</sequence>
<dbReference type="SUPFAM" id="SSF56747">
    <property type="entry name" value="Prim-pol domain"/>
    <property type="match status" value="1"/>
</dbReference>
<dbReference type="InterPro" id="IPR015330">
    <property type="entry name" value="DNA_primase/pol_bifunc_N"/>
</dbReference>
<feature type="domain" description="DNA primase/polymerase bifunctional N-terminal" evidence="1">
    <location>
        <begin position="32"/>
        <end position="193"/>
    </location>
</feature>
<dbReference type="SMART" id="SM00943">
    <property type="entry name" value="Prim-Pol"/>
    <property type="match status" value="1"/>
</dbReference>
<dbReference type="Gene3D" id="3.30.720.160">
    <property type="entry name" value="Bifunctional DNA primase/polymerase, N-terminal"/>
    <property type="match status" value="1"/>
</dbReference>
<evidence type="ECO:0000313" key="2">
    <source>
        <dbReference type="EMBL" id="PSK11674.1"/>
    </source>
</evidence>
<evidence type="ECO:0000313" key="3">
    <source>
        <dbReference type="Proteomes" id="UP000241645"/>
    </source>
</evidence>
<dbReference type="Proteomes" id="UP000241645">
    <property type="component" value="Unassembled WGS sequence"/>
</dbReference>
<comment type="caution">
    <text evidence="2">The sequence shown here is derived from an EMBL/GenBank/DDBJ whole genome shotgun (WGS) entry which is preliminary data.</text>
</comment>
<dbReference type="Pfam" id="PF18662">
    <property type="entry name" value="HTH_56"/>
    <property type="match status" value="1"/>
</dbReference>